<dbReference type="AlphaFoldDB" id="A0A8J1TPL4"/>
<evidence type="ECO:0000256" key="7">
    <source>
        <dbReference type="ARBA" id="ARBA00023004"/>
    </source>
</evidence>
<dbReference type="GO" id="GO:0050479">
    <property type="term" value="F:glyceryl-ether monooxygenase activity"/>
    <property type="evidence" value="ECO:0007669"/>
    <property type="project" value="UniProtKB-EC"/>
</dbReference>
<keyword evidence="17" id="KW-1185">Reference proteome</keyword>
<comment type="subcellular location">
    <subcellularLocation>
        <location evidence="2">Endoplasmic reticulum membrane</location>
        <topology evidence="2">Multi-pass membrane protein</topology>
    </subcellularLocation>
</comment>
<feature type="domain" description="Alkylglycerol monooxygenase C-terminal" evidence="15">
    <location>
        <begin position="334"/>
        <end position="419"/>
    </location>
</feature>
<dbReference type="Proteomes" id="UP000749559">
    <property type="component" value="Unassembled WGS sequence"/>
</dbReference>
<reference evidence="16" key="1">
    <citation type="submission" date="2022-03" db="EMBL/GenBank/DDBJ databases">
        <authorList>
            <person name="Martin C."/>
        </authorList>
    </citation>
    <scope>NUCLEOTIDE SEQUENCE</scope>
</reference>
<keyword evidence="7" id="KW-0408">Iron</keyword>
<keyword evidence="9" id="KW-0472">Membrane</keyword>
<evidence type="ECO:0000256" key="4">
    <source>
        <dbReference type="ARBA" id="ARBA00022824"/>
    </source>
</evidence>
<comment type="caution">
    <text evidence="16">The sequence shown here is derived from an EMBL/GenBank/DDBJ whole genome shotgun (WGS) entry which is preliminary data.</text>
</comment>
<dbReference type="OrthoDB" id="6354873at2759"/>
<proteinExistence type="inferred from homology"/>
<gene>
    <name evidence="16" type="ORF">OFUS_LOCUS3038</name>
</gene>
<keyword evidence="6" id="KW-0560">Oxidoreductase</keyword>
<dbReference type="EMBL" id="CAIIXF020000001">
    <property type="protein sequence ID" value="CAH1775784.1"/>
    <property type="molecule type" value="Genomic_DNA"/>
</dbReference>
<comment type="catalytic activity">
    <reaction evidence="13">
        <text>1-O-(1,2-saturated-alkyl)-sn-glycerol + (6R)-L-erythro-5,6,7,8-tetrahydrobiopterin + O2 = a 1-(1-hydroxyalkyl)-sn-glycerol + (6R)-L-erythro-6,7-dihydrobiopterin + H2O</text>
        <dbReference type="Rhea" id="RHEA:36255"/>
        <dbReference type="ChEBI" id="CHEBI:15377"/>
        <dbReference type="ChEBI" id="CHEBI:15379"/>
        <dbReference type="ChEBI" id="CHEBI:43120"/>
        <dbReference type="ChEBI" id="CHEBI:59560"/>
        <dbReference type="ChEBI" id="CHEBI:73418"/>
        <dbReference type="ChEBI" id="CHEBI:83957"/>
        <dbReference type="EC" id="1.14.16.5"/>
    </reaction>
</comment>
<evidence type="ECO:0000313" key="17">
    <source>
        <dbReference type="Proteomes" id="UP000749559"/>
    </source>
</evidence>
<evidence type="ECO:0000256" key="9">
    <source>
        <dbReference type="ARBA" id="ARBA00023136"/>
    </source>
</evidence>
<evidence type="ECO:0000256" key="13">
    <source>
        <dbReference type="ARBA" id="ARBA00047556"/>
    </source>
</evidence>
<organism evidence="16 17">
    <name type="scientific">Owenia fusiformis</name>
    <name type="common">Polychaete worm</name>
    <dbReference type="NCBI Taxonomy" id="6347"/>
    <lineage>
        <taxon>Eukaryota</taxon>
        <taxon>Metazoa</taxon>
        <taxon>Spiralia</taxon>
        <taxon>Lophotrochozoa</taxon>
        <taxon>Annelida</taxon>
        <taxon>Polychaeta</taxon>
        <taxon>Sedentaria</taxon>
        <taxon>Canalipalpata</taxon>
        <taxon>Sabellida</taxon>
        <taxon>Oweniida</taxon>
        <taxon>Oweniidae</taxon>
        <taxon>Owenia</taxon>
    </lineage>
</organism>
<evidence type="ECO:0000256" key="1">
    <source>
        <dbReference type="ARBA" id="ARBA00001962"/>
    </source>
</evidence>
<evidence type="ECO:0000256" key="8">
    <source>
        <dbReference type="ARBA" id="ARBA00023098"/>
    </source>
</evidence>
<dbReference type="GO" id="GO:0006643">
    <property type="term" value="P:membrane lipid metabolic process"/>
    <property type="evidence" value="ECO:0007669"/>
    <property type="project" value="TreeGrafter"/>
</dbReference>
<name>A0A8J1TPL4_OWEFU</name>
<dbReference type="GO" id="GO:0008610">
    <property type="term" value="P:lipid biosynthetic process"/>
    <property type="evidence" value="ECO:0007669"/>
    <property type="project" value="InterPro"/>
</dbReference>
<evidence type="ECO:0000256" key="3">
    <source>
        <dbReference type="ARBA" id="ARBA00022692"/>
    </source>
</evidence>
<evidence type="ECO:0000256" key="6">
    <source>
        <dbReference type="ARBA" id="ARBA00023002"/>
    </source>
</evidence>
<evidence type="ECO:0000256" key="10">
    <source>
        <dbReference type="ARBA" id="ARBA00038190"/>
    </source>
</evidence>
<dbReference type="InterPro" id="IPR051689">
    <property type="entry name" value="Sterol_desaturase/TMEM195"/>
</dbReference>
<evidence type="ECO:0000259" key="15">
    <source>
        <dbReference type="Pfam" id="PF24858"/>
    </source>
</evidence>
<keyword evidence="4" id="KW-0256">Endoplasmic reticulum</keyword>
<evidence type="ECO:0000256" key="12">
    <source>
        <dbReference type="ARBA" id="ARBA00040992"/>
    </source>
</evidence>
<dbReference type="PANTHER" id="PTHR21624:SF1">
    <property type="entry name" value="ALKYLGLYCEROL MONOOXYGENASE"/>
    <property type="match status" value="1"/>
</dbReference>
<keyword evidence="5" id="KW-1133">Transmembrane helix</keyword>
<accession>A0A8J1TPL4</accession>
<keyword evidence="8" id="KW-0443">Lipid metabolism</keyword>
<evidence type="ECO:0000259" key="14">
    <source>
        <dbReference type="Pfam" id="PF04116"/>
    </source>
</evidence>
<dbReference type="GO" id="GO:0005789">
    <property type="term" value="C:endoplasmic reticulum membrane"/>
    <property type="evidence" value="ECO:0007669"/>
    <property type="project" value="UniProtKB-SubCell"/>
</dbReference>
<dbReference type="EC" id="1.14.16.5" evidence="11"/>
<protein>
    <recommendedName>
        <fullName evidence="12">Alkylglycerol monooxygenase</fullName>
        <ecNumber evidence="11">1.14.16.5</ecNumber>
    </recommendedName>
</protein>
<evidence type="ECO:0000313" key="16">
    <source>
        <dbReference type="EMBL" id="CAH1775784.1"/>
    </source>
</evidence>
<dbReference type="Pfam" id="PF24858">
    <property type="entry name" value="AGMP_C"/>
    <property type="match status" value="1"/>
</dbReference>
<comment type="similarity">
    <text evidence="10">Belongs to the sterol desaturase family. TMEM195 subfamily.</text>
</comment>
<dbReference type="InterPro" id="IPR006694">
    <property type="entry name" value="Fatty_acid_hydroxylase"/>
</dbReference>
<dbReference type="InterPro" id="IPR056853">
    <property type="entry name" value="AGMP_C"/>
</dbReference>
<keyword evidence="3" id="KW-0812">Transmembrane</keyword>
<dbReference type="GO" id="GO:0005506">
    <property type="term" value="F:iron ion binding"/>
    <property type="evidence" value="ECO:0007669"/>
    <property type="project" value="InterPro"/>
</dbReference>
<evidence type="ECO:0000256" key="2">
    <source>
        <dbReference type="ARBA" id="ARBA00004477"/>
    </source>
</evidence>
<dbReference type="Pfam" id="PF04116">
    <property type="entry name" value="FA_hydroxylase"/>
    <property type="match status" value="1"/>
</dbReference>
<evidence type="ECO:0000256" key="5">
    <source>
        <dbReference type="ARBA" id="ARBA00022989"/>
    </source>
</evidence>
<sequence>MAGTVEINLLTGLRYFTYAVTPNETSFERVEDVPNYVQQVTPYFILAVLLEYVICMATGTRKLRLSNDGYISMSQGLCSEIPKLFARSAELAAYMYIYDNWRIMELPWNSAITWWLAFFGVDIGYYWFHRYAHESNILWAAHQVHHSSEDYNLSTALRQSVLQKYTSWVFYIPLAFFIPPSVFLVHIQFNLLYQFWIHTELVGTLGPLEYILNTPSHHRVHHGRNPYCIDKNYAGTLIIWDRMFGTFGQEDEEVVYGLVHPINTWQMDIIQLGHLKYMWGLLCSTPGLSNKLSVIFKGPGWTPEKPNLRLGDPNDLPEVKAPVQTYNKMNPLWVNVYVYIQFFITLGINQELTLRKLGMSQSTVLLAAFFLMFTLYTSGAILDQQPHGPVLECLRCAAFCGINMYIVSQLDTVPVILHILQGLFIAFTAVWAVQSLNIVTGKNSYKAEMTTTNTKVD</sequence>
<comment type="cofactor">
    <cofactor evidence="1">
        <name>Fe cation</name>
        <dbReference type="ChEBI" id="CHEBI:24875"/>
    </cofactor>
</comment>
<evidence type="ECO:0000256" key="11">
    <source>
        <dbReference type="ARBA" id="ARBA00039026"/>
    </source>
</evidence>
<dbReference type="PANTHER" id="PTHR21624">
    <property type="entry name" value="STEROL DESATURASE-RELATED PROTEIN"/>
    <property type="match status" value="1"/>
</dbReference>
<feature type="domain" description="Fatty acid hydroxylase" evidence="14">
    <location>
        <begin position="115"/>
        <end position="246"/>
    </location>
</feature>